<name>A0A2J6NP47_9LACO</name>
<dbReference type="PANTHER" id="PTHR43479:SF7">
    <property type="entry name" value="TETR-FAMILY TRANSCRIPTIONAL REGULATOR"/>
    <property type="match status" value="1"/>
</dbReference>
<evidence type="ECO:0000313" key="4">
    <source>
        <dbReference type="EMBL" id="PMB83091.1"/>
    </source>
</evidence>
<evidence type="ECO:0000256" key="1">
    <source>
        <dbReference type="ARBA" id="ARBA00023125"/>
    </source>
</evidence>
<feature type="domain" description="HTH tetR-type" evidence="3">
    <location>
        <begin position="16"/>
        <end position="76"/>
    </location>
</feature>
<dbReference type="PROSITE" id="PS50977">
    <property type="entry name" value="HTH_TETR_2"/>
    <property type="match status" value="1"/>
</dbReference>
<dbReference type="GO" id="GO:0003677">
    <property type="term" value="F:DNA binding"/>
    <property type="evidence" value="ECO:0007669"/>
    <property type="project" value="UniProtKB-UniRule"/>
</dbReference>
<accession>A0A2J6NP47</accession>
<reference evidence="4 5" key="1">
    <citation type="submission" date="2017-09" db="EMBL/GenBank/DDBJ databases">
        <title>Bacterial strain isolated from the female urinary microbiota.</title>
        <authorList>
            <person name="Thomas-White K."/>
            <person name="Kumar N."/>
            <person name="Forster S."/>
            <person name="Putonti C."/>
            <person name="Lawley T."/>
            <person name="Wolfe A.J."/>
        </authorList>
    </citation>
    <scope>NUCLEOTIDE SEQUENCE [LARGE SCALE GENOMIC DNA]</scope>
    <source>
        <strain evidence="4 5">UMB0683</strain>
    </source>
</reference>
<dbReference type="Gene3D" id="1.10.357.10">
    <property type="entry name" value="Tetracycline Repressor, domain 2"/>
    <property type="match status" value="1"/>
</dbReference>
<evidence type="ECO:0000259" key="3">
    <source>
        <dbReference type="PROSITE" id="PS50977"/>
    </source>
</evidence>
<dbReference type="PANTHER" id="PTHR43479">
    <property type="entry name" value="ACREF/ENVCD OPERON REPRESSOR-RELATED"/>
    <property type="match status" value="1"/>
</dbReference>
<dbReference type="InterPro" id="IPR050624">
    <property type="entry name" value="HTH-type_Tx_Regulator"/>
</dbReference>
<dbReference type="Proteomes" id="UP000239920">
    <property type="component" value="Unassembled WGS sequence"/>
</dbReference>
<dbReference type="EMBL" id="PNFV01000002">
    <property type="protein sequence ID" value="PMB83091.1"/>
    <property type="molecule type" value="Genomic_DNA"/>
</dbReference>
<organism evidence="4 5">
    <name type="scientific">Limosilactobacillus pontis</name>
    <dbReference type="NCBI Taxonomy" id="35787"/>
    <lineage>
        <taxon>Bacteria</taxon>
        <taxon>Bacillati</taxon>
        <taxon>Bacillota</taxon>
        <taxon>Bacilli</taxon>
        <taxon>Lactobacillales</taxon>
        <taxon>Lactobacillaceae</taxon>
        <taxon>Limosilactobacillus</taxon>
    </lineage>
</organism>
<feature type="DNA-binding region" description="H-T-H motif" evidence="2">
    <location>
        <begin position="39"/>
        <end position="58"/>
    </location>
</feature>
<comment type="caution">
    <text evidence="4">The sequence shown here is derived from an EMBL/GenBank/DDBJ whole genome shotgun (WGS) entry which is preliminary data.</text>
</comment>
<evidence type="ECO:0000256" key="2">
    <source>
        <dbReference type="PROSITE-ProRule" id="PRU00335"/>
    </source>
</evidence>
<dbReference type="AlphaFoldDB" id="A0A2J6NP47"/>
<dbReference type="SUPFAM" id="SSF46689">
    <property type="entry name" value="Homeodomain-like"/>
    <property type="match status" value="1"/>
</dbReference>
<gene>
    <name evidence="4" type="ORF">CK797_02275</name>
</gene>
<dbReference type="InterPro" id="IPR001647">
    <property type="entry name" value="HTH_TetR"/>
</dbReference>
<protein>
    <submittedName>
        <fullName evidence="4">TetR/AcrR family transcriptional regulator</fullName>
    </submittedName>
</protein>
<evidence type="ECO:0000313" key="5">
    <source>
        <dbReference type="Proteomes" id="UP000239920"/>
    </source>
</evidence>
<dbReference type="RefSeq" id="WP_104688193.1">
    <property type="nucleotide sequence ID" value="NZ_PNFV01000002.1"/>
</dbReference>
<sequence>MSTNNSQPRKTDRRTIYTINLIKDSFLDLIQKMAYSQITVTKLCHLAELSRSTFYLHFDSITDVLNAVLDDALLAMPEHHLSNAETDLNVDYLKKNESLIPACQRVGNSIKYRKLLLDPDLSEYIVGRIMAHERASVIPSIQKKTGLSTKDAETLFLYILHGSFAVNRANHFNKNEEWLHQVELLNRFTMGGYQALSH</sequence>
<keyword evidence="1 2" id="KW-0238">DNA-binding</keyword>
<proteinExistence type="predicted"/>
<dbReference type="InterPro" id="IPR009057">
    <property type="entry name" value="Homeodomain-like_sf"/>
</dbReference>
<dbReference type="OrthoDB" id="9810250at2"/>